<dbReference type="CDD" id="cd00293">
    <property type="entry name" value="USP-like"/>
    <property type="match status" value="1"/>
</dbReference>
<dbReference type="InterPro" id="IPR006016">
    <property type="entry name" value="UspA"/>
</dbReference>
<accession>A0A498KTK2</accession>
<dbReference type="OrthoDB" id="105697at2157"/>
<dbReference type="RefSeq" id="WP_129070409.1">
    <property type="nucleotide sequence ID" value="NZ_RDFA01000008.1"/>
</dbReference>
<dbReference type="AlphaFoldDB" id="A0A498KTK2"/>
<dbReference type="Pfam" id="PF00582">
    <property type="entry name" value="Usp"/>
    <property type="match status" value="1"/>
</dbReference>
<sequence>MYDVILAATDGSDPANRGVEHALSLGSRYDAVVHVISVVDTGRYGEPALSSTELVLEELEDRAHEHLADVAQRAETMDGEIVTKTCHGEPHEELVAYADEIDADLTLLGKQGLSRTGHHIGGVANGFVDGSDRPVQLARTVEHGSGPVFYPAGRFPLSWRKRTAFIRSARTNVYGY</sequence>
<keyword evidence="4" id="KW-1185">Reference proteome</keyword>
<dbReference type="SUPFAM" id="SSF52402">
    <property type="entry name" value="Adenine nucleotide alpha hydrolases-like"/>
    <property type="match status" value="1"/>
</dbReference>
<gene>
    <name evidence="3" type="ORF">EAF64_18190</name>
</gene>
<proteinExistence type="inferred from homology"/>
<dbReference type="InterPro" id="IPR006015">
    <property type="entry name" value="Universal_stress_UspA"/>
</dbReference>
<evidence type="ECO:0000256" key="1">
    <source>
        <dbReference type="ARBA" id="ARBA00008791"/>
    </source>
</evidence>
<dbReference type="PANTHER" id="PTHR46268:SF6">
    <property type="entry name" value="UNIVERSAL STRESS PROTEIN UP12"/>
    <property type="match status" value="1"/>
</dbReference>
<comment type="similarity">
    <text evidence="1">Belongs to the universal stress protein A family.</text>
</comment>
<reference evidence="3 4" key="1">
    <citation type="submission" date="2019-01" db="EMBL/GenBank/DDBJ databases">
        <title>Halorientalis sp. F13-25 a new haloarchaeum isolated from hypersaline water.</title>
        <authorList>
            <person name="Ana D.-V."/>
            <person name="Cristina S.-P."/>
            <person name="Antonio V."/>
        </authorList>
    </citation>
    <scope>NUCLEOTIDE SEQUENCE [LARGE SCALE GENOMIC DNA]</scope>
    <source>
        <strain evidence="3 4">F13-25</strain>
    </source>
</reference>
<evidence type="ECO:0000313" key="4">
    <source>
        <dbReference type="Proteomes" id="UP000289691"/>
    </source>
</evidence>
<dbReference type="InterPro" id="IPR014729">
    <property type="entry name" value="Rossmann-like_a/b/a_fold"/>
</dbReference>
<comment type="caution">
    <text evidence="3">The sequence shown here is derived from an EMBL/GenBank/DDBJ whole genome shotgun (WGS) entry which is preliminary data.</text>
</comment>
<name>A0A498KTK2_9EURY</name>
<dbReference type="Gene3D" id="3.40.50.620">
    <property type="entry name" value="HUPs"/>
    <property type="match status" value="1"/>
</dbReference>
<dbReference type="EMBL" id="RDFA01000008">
    <property type="protein sequence ID" value="RXK46610.1"/>
    <property type="molecule type" value="Genomic_DNA"/>
</dbReference>
<evidence type="ECO:0000313" key="3">
    <source>
        <dbReference type="EMBL" id="RXK46610.1"/>
    </source>
</evidence>
<dbReference type="PRINTS" id="PR01438">
    <property type="entry name" value="UNVRSLSTRESS"/>
</dbReference>
<feature type="domain" description="UspA" evidence="2">
    <location>
        <begin position="1"/>
        <end position="135"/>
    </location>
</feature>
<dbReference type="Proteomes" id="UP000289691">
    <property type="component" value="Unassembled WGS sequence"/>
</dbReference>
<organism evidence="3 4">
    <name type="scientific">Halorientalis pallida</name>
    <dbReference type="NCBI Taxonomy" id="2479928"/>
    <lineage>
        <taxon>Archaea</taxon>
        <taxon>Methanobacteriati</taxon>
        <taxon>Methanobacteriota</taxon>
        <taxon>Stenosarchaea group</taxon>
        <taxon>Halobacteria</taxon>
        <taxon>Halobacteriales</taxon>
        <taxon>Haloarculaceae</taxon>
        <taxon>Halorientalis</taxon>
    </lineage>
</organism>
<evidence type="ECO:0000259" key="2">
    <source>
        <dbReference type="Pfam" id="PF00582"/>
    </source>
</evidence>
<dbReference type="PANTHER" id="PTHR46268">
    <property type="entry name" value="STRESS RESPONSE PROTEIN NHAX"/>
    <property type="match status" value="1"/>
</dbReference>
<protein>
    <submittedName>
        <fullName evidence="3">Universal stress protein</fullName>
    </submittedName>
</protein>